<name>A0A139N540_STRCR</name>
<keyword evidence="1" id="KW-0175">Coiled coil</keyword>
<gene>
    <name evidence="3" type="ORF">SCRDD08_00163</name>
</gene>
<sequence>MSNNQKKIDSDNLSRVNGSFKDMSAELQNNASDLIDSSATEQIQNATDELKKLSKEMVATISSLDEYLGAVGEAFRNADASMAQSIGQNMYTKAPESRAERRERYIQGGKDSQERHNRRKMVDIAEGRYHDFP</sequence>
<feature type="coiled-coil region" evidence="1">
    <location>
        <begin position="36"/>
        <end position="63"/>
    </location>
</feature>
<dbReference type="EMBL" id="LQRD01000012">
    <property type="protein sequence ID" value="KXT71149.1"/>
    <property type="molecule type" value="Genomic_DNA"/>
</dbReference>
<evidence type="ECO:0000313" key="3">
    <source>
        <dbReference type="EMBL" id="KXT71149.1"/>
    </source>
</evidence>
<accession>A0A139N540</accession>
<evidence type="ECO:0008006" key="5">
    <source>
        <dbReference type="Google" id="ProtNLM"/>
    </source>
</evidence>
<dbReference type="RefSeq" id="WP_061422014.1">
    <property type="nucleotide sequence ID" value="NZ_KQ969062.1"/>
</dbReference>
<dbReference type="STRING" id="45634.SCRDD08_00163"/>
<comment type="caution">
    <text evidence="3">The sequence shown here is derived from an EMBL/GenBank/DDBJ whole genome shotgun (WGS) entry which is preliminary data.</text>
</comment>
<protein>
    <recommendedName>
        <fullName evidence="5">TIGR04197 family type VII secretion effector</fullName>
    </recommendedName>
</protein>
<evidence type="ECO:0000256" key="2">
    <source>
        <dbReference type="SAM" id="MobiDB-lite"/>
    </source>
</evidence>
<dbReference type="AlphaFoldDB" id="A0A139N540"/>
<feature type="region of interest" description="Disordered" evidence="2">
    <location>
        <begin position="1"/>
        <end position="25"/>
    </location>
</feature>
<feature type="region of interest" description="Disordered" evidence="2">
    <location>
        <begin position="88"/>
        <end position="133"/>
    </location>
</feature>
<evidence type="ECO:0000313" key="4">
    <source>
        <dbReference type="Proteomes" id="UP000070377"/>
    </source>
</evidence>
<organism evidence="3 4">
    <name type="scientific">Streptococcus cristatus</name>
    <dbReference type="NCBI Taxonomy" id="45634"/>
    <lineage>
        <taxon>Bacteria</taxon>
        <taxon>Bacillati</taxon>
        <taxon>Bacillota</taxon>
        <taxon>Bacilli</taxon>
        <taxon>Lactobacillales</taxon>
        <taxon>Streptococcaceae</taxon>
        <taxon>Streptococcus</taxon>
    </lineage>
</organism>
<evidence type="ECO:0000256" key="1">
    <source>
        <dbReference type="SAM" id="Coils"/>
    </source>
</evidence>
<feature type="compositionally biased region" description="Basic and acidic residues" evidence="2">
    <location>
        <begin position="1"/>
        <end position="12"/>
    </location>
</feature>
<dbReference type="PATRIC" id="fig|45634.12.peg.171"/>
<feature type="compositionally biased region" description="Basic and acidic residues" evidence="2">
    <location>
        <begin position="95"/>
        <end position="133"/>
    </location>
</feature>
<reference evidence="3 4" key="1">
    <citation type="submission" date="2016-01" db="EMBL/GenBank/DDBJ databases">
        <title>Highly variable Streptococcus oralis are common among viridans streptococci isolated from primates.</title>
        <authorList>
            <person name="Denapaite D."/>
            <person name="Rieger M."/>
            <person name="Koendgen S."/>
            <person name="Brueckner R."/>
            <person name="Ochigava I."/>
            <person name="Kappeler P."/>
            <person name="Maetz-Rensing K."/>
            <person name="Leendertz F."/>
            <person name="Hakenbeck R."/>
        </authorList>
    </citation>
    <scope>NUCLEOTIDE SEQUENCE [LARGE SCALE GENOMIC DNA]</scope>
    <source>
        <strain evidence="3 4">DD08</strain>
    </source>
</reference>
<dbReference type="Proteomes" id="UP000070377">
    <property type="component" value="Unassembled WGS sequence"/>
</dbReference>
<proteinExistence type="predicted"/>